<dbReference type="Pfam" id="PF00582">
    <property type="entry name" value="Usp"/>
    <property type="match status" value="1"/>
</dbReference>
<dbReference type="PRINTS" id="PR01438">
    <property type="entry name" value="UNVRSLSTRESS"/>
</dbReference>
<evidence type="ECO:0000259" key="2">
    <source>
        <dbReference type="Pfam" id="PF00582"/>
    </source>
</evidence>
<name>A0A4Y8TVG3_9MICC</name>
<feature type="domain" description="UspA" evidence="2">
    <location>
        <begin position="3"/>
        <end position="128"/>
    </location>
</feature>
<protein>
    <submittedName>
        <fullName evidence="3">Universal stress protein</fullName>
    </submittedName>
</protein>
<dbReference type="Gene3D" id="3.40.50.620">
    <property type="entry name" value="HUPs"/>
    <property type="match status" value="1"/>
</dbReference>
<dbReference type="RefSeq" id="WP_134779440.1">
    <property type="nucleotide sequence ID" value="NZ_SPDS01000001.1"/>
</dbReference>
<accession>A0A4Y8TVG3</accession>
<dbReference type="Proteomes" id="UP000297638">
    <property type="component" value="Unassembled WGS sequence"/>
</dbReference>
<comment type="similarity">
    <text evidence="1">Belongs to the universal stress protein A family.</text>
</comment>
<gene>
    <name evidence="3" type="ORF">EXY26_03705</name>
</gene>
<dbReference type="InterPro" id="IPR006015">
    <property type="entry name" value="Universal_stress_UspA"/>
</dbReference>
<dbReference type="CDD" id="cd00293">
    <property type="entry name" value="USP-like"/>
    <property type="match status" value="1"/>
</dbReference>
<evidence type="ECO:0000313" key="4">
    <source>
        <dbReference type="Proteomes" id="UP000297638"/>
    </source>
</evidence>
<dbReference type="AlphaFoldDB" id="A0A4Y8TVG3"/>
<evidence type="ECO:0000256" key="1">
    <source>
        <dbReference type="ARBA" id="ARBA00008791"/>
    </source>
</evidence>
<dbReference type="InterPro" id="IPR014729">
    <property type="entry name" value="Rossmann-like_a/b/a_fold"/>
</dbReference>
<dbReference type="EMBL" id="SPDS01000001">
    <property type="protein sequence ID" value="TFH56176.1"/>
    <property type="molecule type" value="Genomic_DNA"/>
</dbReference>
<comment type="caution">
    <text evidence="3">The sequence shown here is derived from an EMBL/GenBank/DDBJ whole genome shotgun (WGS) entry which is preliminary data.</text>
</comment>
<proteinExistence type="inferred from homology"/>
<sequence>MSIIVGYVPTPVGQAAVDAAIREAKLREEPLLIVNSSREGSLVDKHTASPEDLERVLLAAAAAGVEARIVESSYRDDLTEEFLGLAEKHEVSLIVIGLRQRSQVGKFIMGSHAQRILLQAQHPVLAVKAG</sequence>
<dbReference type="SUPFAM" id="SSF52402">
    <property type="entry name" value="Adenine nucleotide alpha hydrolases-like"/>
    <property type="match status" value="1"/>
</dbReference>
<evidence type="ECO:0000313" key="3">
    <source>
        <dbReference type="EMBL" id="TFH56176.1"/>
    </source>
</evidence>
<organism evidence="3 4">
    <name type="scientific">Glutamicibacter arilaitensis</name>
    <dbReference type="NCBI Taxonomy" id="256701"/>
    <lineage>
        <taxon>Bacteria</taxon>
        <taxon>Bacillati</taxon>
        <taxon>Actinomycetota</taxon>
        <taxon>Actinomycetes</taxon>
        <taxon>Micrococcales</taxon>
        <taxon>Micrococcaceae</taxon>
        <taxon>Glutamicibacter</taxon>
    </lineage>
</organism>
<reference evidence="3 4" key="1">
    <citation type="submission" date="2019-03" db="EMBL/GenBank/DDBJ databases">
        <title>Glutamicibacter sp. LJH19 genome.</title>
        <authorList>
            <person name="Sinai Borker S."/>
            <person name="Kumar R."/>
        </authorList>
    </citation>
    <scope>NUCLEOTIDE SEQUENCE [LARGE SCALE GENOMIC DNA]</scope>
    <source>
        <strain evidence="3 4">LJH19</strain>
    </source>
</reference>
<dbReference type="InterPro" id="IPR006016">
    <property type="entry name" value="UspA"/>
</dbReference>